<gene>
    <name evidence="2" type="ORF">AB6D66_26780</name>
</gene>
<feature type="coiled-coil region" evidence="1">
    <location>
        <begin position="36"/>
        <end position="63"/>
    </location>
</feature>
<feature type="non-terminal residue" evidence="2">
    <location>
        <position position="1"/>
    </location>
</feature>
<evidence type="ECO:0000256" key="1">
    <source>
        <dbReference type="SAM" id="Coils"/>
    </source>
</evidence>
<organism evidence="2 3">
    <name type="scientific">Vibrio pomeroyi</name>
    <dbReference type="NCBI Taxonomy" id="198832"/>
    <lineage>
        <taxon>Bacteria</taxon>
        <taxon>Pseudomonadati</taxon>
        <taxon>Pseudomonadota</taxon>
        <taxon>Gammaproteobacteria</taxon>
        <taxon>Vibrionales</taxon>
        <taxon>Vibrionaceae</taxon>
        <taxon>Vibrio</taxon>
    </lineage>
</organism>
<dbReference type="RefSeq" id="WP_372127067.1">
    <property type="nucleotide sequence ID" value="NZ_JBFSSG010000165.1"/>
</dbReference>
<sequence length="78" mass="9437">CRYIESLERQQNNSWLKLSEKEKVINEFREHSDQLIQKEIELSKKHQLHVNQLENELNEVKSSIIYRFAKKIQGILSR</sequence>
<reference evidence="2 3" key="1">
    <citation type="journal article" date="2024" name="ISME J.">
        <title>Tailless and filamentous prophages are predominant in marine Vibrio.</title>
        <authorList>
            <person name="Steensen K."/>
            <person name="Seneca J."/>
            <person name="Bartlau N."/>
            <person name="Yu X.A."/>
            <person name="Hussain F.A."/>
            <person name="Polz M.F."/>
        </authorList>
    </citation>
    <scope>NUCLEOTIDE SEQUENCE [LARGE SCALE GENOMIC DNA]</scope>
    <source>
        <strain evidence="2 3">10N.239.312.F12</strain>
    </source>
</reference>
<comment type="caution">
    <text evidence="2">The sequence shown here is derived from an EMBL/GenBank/DDBJ whole genome shotgun (WGS) entry which is preliminary data.</text>
</comment>
<dbReference type="Proteomes" id="UP001570071">
    <property type="component" value="Unassembled WGS sequence"/>
</dbReference>
<dbReference type="EMBL" id="JBFSSG010000165">
    <property type="protein sequence ID" value="MEZ8724651.1"/>
    <property type="molecule type" value="Genomic_DNA"/>
</dbReference>
<protein>
    <submittedName>
        <fullName evidence="2">Uncharacterized protein</fullName>
    </submittedName>
</protein>
<keyword evidence="3" id="KW-1185">Reference proteome</keyword>
<name>A0ABV4N5I6_9VIBR</name>
<accession>A0ABV4N5I6</accession>
<proteinExistence type="predicted"/>
<keyword evidence="1" id="KW-0175">Coiled coil</keyword>
<evidence type="ECO:0000313" key="2">
    <source>
        <dbReference type="EMBL" id="MEZ8724651.1"/>
    </source>
</evidence>
<evidence type="ECO:0000313" key="3">
    <source>
        <dbReference type="Proteomes" id="UP001570071"/>
    </source>
</evidence>